<gene>
    <name evidence="2" type="ORF">FE784_20025</name>
</gene>
<name>A0A5C4T849_9BACL</name>
<evidence type="ECO:0000313" key="3">
    <source>
        <dbReference type="Proteomes" id="UP000307943"/>
    </source>
</evidence>
<evidence type="ECO:0000313" key="2">
    <source>
        <dbReference type="EMBL" id="TNJ64567.1"/>
    </source>
</evidence>
<dbReference type="OrthoDB" id="185675at2"/>
<dbReference type="AlphaFoldDB" id="A0A5C4T849"/>
<dbReference type="InterPro" id="IPR001119">
    <property type="entry name" value="SLH_dom"/>
</dbReference>
<dbReference type="EMBL" id="VDCQ01000028">
    <property type="protein sequence ID" value="TNJ64567.1"/>
    <property type="molecule type" value="Genomic_DNA"/>
</dbReference>
<sequence>MGGETAGGLDRQRAYSGLWDGSFKPDGAITRAEFMALVNRSFGLNDKSEVTVKDVQIT</sequence>
<comment type="caution">
    <text evidence="2">The sequence shown here is derived from an EMBL/GenBank/DDBJ whole genome shotgun (WGS) entry which is preliminary data.</text>
</comment>
<accession>A0A5C4T849</accession>
<dbReference type="Pfam" id="PF00395">
    <property type="entry name" value="SLH"/>
    <property type="match status" value="1"/>
</dbReference>
<dbReference type="PROSITE" id="PS51272">
    <property type="entry name" value="SLH"/>
    <property type="match status" value="1"/>
</dbReference>
<organism evidence="2 3">
    <name type="scientific">Paenibacillus hemerocallicola</name>
    <dbReference type="NCBI Taxonomy" id="1172614"/>
    <lineage>
        <taxon>Bacteria</taxon>
        <taxon>Bacillati</taxon>
        <taxon>Bacillota</taxon>
        <taxon>Bacilli</taxon>
        <taxon>Bacillales</taxon>
        <taxon>Paenibacillaceae</taxon>
        <taxon>Paenibacillus</taxon>
    </lineage>
</organism>
<keyword evidence="3" id="KW-1185">Reference proteome</keyword>
<evidence type="ECO:0000259" key="1">
    <source>
        <dbReference type="PROSITE" id="PS51272"/>
    </source>
</evidence>
<feature type="domain" description="SLH" evidence="1">
    <location>
        <begin position="1"/>
        <end position="52"/>
    </location>
</feature>
<protein>
    <recommendedName>
        <fullName evidence="1">SLH domain-containing protein</fullName>
    </recommendedName>
</protein>
<dbReference type="Proteomes" id="UP000307943">
    <property type="component" value="Unassembled WGS sequence"/>
</dbReference>
<reference evidence="2 3" key="1">
    <citation type="submission" date="2019-05" db="EMBL/GenBank/DDBJ databases">
        <title>We sequenced the genome of Paenibacillus hemerocallicola KCTC 33185 for further insight into its adaptation and study the phylogeny of Paenibacillus.</title>
        <authorList>
            <person name="Narsing Rao M.P."/>
        </authorList>
    </citation>
    <scope>NUCLEOTIDE SEQUENCE [LARGE SCALE GENOMIC DNA]</scope>
    <source>
        <strain evidence="2 3">KCTC 33185</strain>
    </source>
</reference>
<proteinExistence type="predicted"/>